<comment type="caution">
    <text evidence="2">The sequence shown here is derived from an EMBL/GenBank/DDBJ whole genome shotgun (WGS) entry which is preliminary data.</text>
</comment>
<feature type="transmembrane region" description="Helical" evidence="1">
    <location>
        <begin position="269"/>
        <end position="296"/>
    </location>
</feature>
<keyword evidence="3" id="KW-1185">Reference proteome</keyword>
<organism evidence="2 3">
    <name type="scientific">Polluticaenibacter yanchengensis</name>
    <dbReference type="NCBI Taxonomy" id="3014562"/>
    <lineage>
        <taxon>Bacteria</taxon>
        <taxon>Pseudomonadati</taxon>
        <taxon>Bacteroidota</taxon>
        <taxon>Chitinophagia</taxon>
        <taxon>Chitinophagales</taxon>
        <taxon>Chitinophagaceae</taxon>
        <taxon>Polluticaenibacter</taxon>
    </lineage>
</organism>
<keyword evidence="1" id="KW-0472">Membrane</keyword>
<sequence length="394" mass="43655">MKQLLSKIIQSGIGKSRKLAAMLGLGLAVLFILMAVQIHADFYELLYGKKSKTDSADFLVINKTISNRTTDKTASFFTEADIADVKAQPFVLKLGTLSAANFESSVSSFSNALPFRSDLFFESVPDEFLDVKPSDWHWKEGQLDLPIIIPSFFLDLYNSGMALSMENMPQLSAETVMNIPLRITIGGNGKVEDWAGHVVAQSDRINSILVPESFMKFANEKYGYEKKTAPARIVIKVKDPSDPKLTEYLEHKGWKTNTEKTRFSHIRKIVNGVVAVTGGIGLVLLLFGLLVFSLFLQLTITSCKNDIALLQTLGISPKQLKGFLIKQFLPSQILLLISGLIIVSVLQVILKQILTGYDMHINSFVSVNTIIAATLIGVVLWFVNKSTINKYIES</sequence>
<evidence type="ECO:0000256" key="1">
    <source>
        <dbReference type="SAM" id="Phobius"/>
    </source>
</evidence>
<keyword evidence="1" id="KW-0812">Transmembrane</keyword>
<dbReference type="RefSeq" id="WP_407032754.1">
    <property type="nucleotide sequence ID" value="NZ_JAQGEF010000030.1"/>
</dbReference>
<name>A0ABT4UNU6_9BACT</name>
<accession>A0ABT4UNU6</accession>
<evidence type="ECO:0008006" key="4">
    <source>
        <dbReference type="Google" id="ProtNLM"/>
    </source>
</evidence>
<feature type="transmembrane region" description="Helical" evidence="1">
    <location>
        <begin position="328"/>
        <end position="349"/>
    </location>
</feature>
<evidence type="ECO:0000313" key="3">
    <source>
        <dbReference type="Proteomes" id="UP001210231"/>
    </source>
</evidence>
<protein>
    <recommendedName>
        <fullName evidence="4">FtsX-like permease family protein</fullName>
    </recommendedName>
</protein>
<keyword evidence="1" id="KW-1133">Transmembrane helix</keyword>
<dbReference type="EMBL" id="JAQGEF010000030">
    <property type="protein sequence ID" value="MDA3616425.1"/>
    <property type="molecule type" value="Genomic_DNA"/>
</dbReference>
<gene>
    <name evidence="2" type="ORF">O3P16_16555</name>
</gene>
<proteinExistence type="predicted"/>
<dbReference type="Proteomes" id="UP001210231">
    <property type="component" value="Unassembled WGS sequence"/>
</dbReference>
<feature type="transmembrane region" description="Helical" evidence="1">
    <location>
        <begin position="361"/>
        <end position="383"/>
    </location>
</feature>
<evidence type="ECO:0000313" key="2">
    <source>
        <dbReference type="EMBL" id="MDA3616425.1"/>
    </source>
</evidence>
<reference evidence="2 3" key="1">
    <citation type="submission" date="2022-12" db="EMBL/GenBank/DDBJ databases">
        <title>Chitinophagaceae gen. sp. nov., a new member of the family Chitinophagaceae, isolated from soil in a chemical factory.</title>
        <authorList>
            <person name="Ke Z."/>
        </authorList>
    </citation>
    <scope>NUCLEOTIDE SEQUENCE [LARGE SCALE GENOMIC DNA]</scope>
    <source>
        <strain evidence="2 3">LY-5</strain>
    </source>
</reference>